<keyword evidence="4 7" id="KW-0833">Ubl conjugation pathway</keyword>
<evidence type="ECO:0000256" key="8">
    <source>
        <dbReference type="SAM" id="MobiDB-lite"/>
    </source>
</evidence>
<dbReference type="GO" id="GO:0016579">
    <property type="term" value="P:protein deubiquitination"/>
    <property type="evidence" value="ECO:0007669"/>
    <property type="project" value="InterPro"/>
</dbReference>
<gene>
    <name evidence="11" type="primary">UBP1_1</name>
    <name evidence="11" type="ORF">LPJ53_000999</name>
</gene>
<dbReference type="InterPro" id="IPR050164">
    <property type="entry name" value="Peptidase_C19"/>
</dbReference>
<name>A0A9W7Y594_9FUNG</name>
<comment type="catalytic activity">
    <reaction evidence="1 7">
        <text>Thiol-dependent hydrolysis of ester, thioester, amide, peptide and isopeptide bonds formed by the C-terminal Gly of ubiquitin (a 76-residue protein attached to proteins as an intracellular targeting signal).</text>
        <dbReference type="EC" id="3.4.19.12"/>
    </reaction>
</comment>
<feature type="region of interest" description="Disordered" evidence="8">
    <location>
        <begin position="45"/>
        <end position="64"/>
    </location>
</feature>
<dbReference type="InterPro" id="IPR028889">
    <property type="entry name" value="USP"/>
</dbReference>
<evidence type="ECO:0000259" key="10">
    <source>
        <dbReference type="PROSITE" id="PS50235"/>
    </source>
</evidence>
<reference evidence="11" key="1">
    <citation type="submission" date="2022-07" db="EMBL/GenBank/DDBJ databases">
        <title>Phylogenomic reconstructions and comparative analyses of Kickxellomycotina fungi.</title>
        <authorList>
            <person name="Reynolds N.K."/>
            <person name="Stajich J.E."/>
            <person name="Barry K."/>
            <person name="Grigoriev I.V."/>
            <person name="Crous P."/>
            <person name="Smith M.E."/>
        </authorList>
    </citation>
    <scope>NUCLEOTIDE SEQUENCE</scope>
    <source>
        <strain evidence="11">NBRC 32514</strain>
    </source>
</reference>
<dbReference type="PROSITE" id="PS00972">
    <property type="entry name" value="USP_1"/>
    <property type="match status" value="1"/>
</dbReference>
<dbReference type="AlphaFoldDB" id="A0A9W7Y594"/>
<dbReference type="PROSITE" id="PS00973">
    <property type="entry name" value="USP_2"/>
    <property type="match status" value="1"/>
</dbReference>
<evidence type="ECO:0000256" key="4">
    <source>
        <dbReference type="ARBA" id="ARBA00022786"/>
    </source>
</evidence>
<dbReference type="PROSITE" id="PS50235">
    <property type="entry name" value="USP_3"/>
    <property type="match status" value="1"/>
</dbReference>
<keyword evidence="9" id="KW-0812">Transmembrane</keyword>
<dbReference type="CDD" id="cd02662">
    <property type="entry name" value="Peptidase_C19F"/>
    <property type="match status" value="1"/>
</dbReference>
<feature type="domain" description="USP" evidence="10">
    <location>
        <begin position="71"/>
        <end position="519"/>
    </location>
</feature>
<evidence type="ECO:0000256" key="6">
    <source>
        <dbReference type="ARBA" id="ARBA00022807"/>
    </source>
</evidence>
<accession>A0A9W7Y594</accession>
<keyword evidence="5 7" id="KW-0378">Hydrolase</keyword>
<comment type="caution">
    <text evidence="11">The sequence shown here is derived from an EMBL/GenBank/DDBJ whole genome shotgun (WGS) entry which is preliminary data.</text>
</comment>
<evidence type="ECO:0000256" key="7">
    <source>
        <dbReference type="RuleBase" id="RU366025"/>
    </source>
</evidence>
<feature type="transmembrane region" description="Helical" evidence="9">
    <location>
        <begin position="22"/>
        <end position="47"/>
    </location>
</feature>
<dbReference type="PANTHER" id="PTHR24006">
    <property type="entry name" value="UBIQUITIN CARBOXYL-TERMINAL HYDROLASE"/>
    <property type="match status" value="1"/>
</dbReference>
<evidence type="ECO:0000256" key="3">
    <source>
        <dbReference type="ARBA" id="ARBA00022670"/>
    </source>
</evidence>
<dbReference type="InterPro" id="IPR001394">
    <property type="entry name" value="Peptidase_C19_UCH"/>
</dbReference>
<evidence type="ECO:0000256" key="1">
    <source>
        <dbReference type="ARBA" id="ARBA00000707"/>
    </source>
</evidence>
<keyword evidence="3 7" id="KW-0645">Protease</keyword>
<evidence type="ECO:0000313" key="11">
    <source>
        <dbReference type="EMBL" id="KAJ1724792.1"/>
    </source>
</evidence>
<keyword evidence="9" id="KW-1133">Transmembrane helix</keyword>
<dbReference type="EC" id="3.4.19.12" evidence="7"/>
<proteinExistence type="inferred from homology"/>
<dbReference type="Proteomes" id="UP001149813">
    <property type="component" value="Unassembled WGS sequence"/>
</dbReference>
<dbReference type="Pfam" id="PF00443">
    <property type="entry name" value="UCH"/>
    <property type="match status" value="1"/>
</dbReference>
<dbReference type="SUPFAM" id="SSF54001">
    <property type="entry name" value="Cysteine proteinases"/>
    <property type="match status" value="1"/>
</dbReference>
<keyword evidence="9" id="KW-0472">Membrane</keyword>
<keyword evidence="6 7" id="KW-0788">Thiol protease</keyword>
<evidence type="ECO:0000313" key="12">
    <source>
        <dbReference type="Proteomes" id="UP001149813"/>
    </source>
</evidence>
<organism evidence="11 12">
    <name type="scientific">Coemansia erecta</name>
    <dbReference type="NCBI Taxonomy" id="147472"/>
    <lineage>
        <taxon>Eukaryota</taxon>
        <taxon>Fungi</taxon>
        <taxon>Fungi incertae sedis</taxon>
        <taxon>Zoopagomycota</taxon>
        <taxon>Kickxellomycotina</taxon>
        <taxon>Kickxellomycetes</taxon>
        <taxon>Kickxellales</taxon>
        <taxon>Kickxellaceae</taxon>
        <taxon>Coemansia</taxon>
    </lineage>
</organism>
<dbReference type="OrthoDB" id="2020758at2759"/>
<dbReference type="GO" id="GO:0005829">
    <property type="term" value="C:cytosol"/>
    <property type="evidence" value="ECO:0007669"/>
    <property type="project" value="TreeGrafter"/>
</dbReference>
<sequence length="519" mass="55741">MLSTGGGRYSAALVGGSPRNGLLLAASISVASLVALGLVAVSLGSGSDTSDAKSSEKRKASKRRKQRIYMRGLYNLGNTCFLNSTLQSLASLPAFIEYVDSCVECIGEGAKQAGAQVSIDGAIVLALKAVLDQLSPQTRKVPACSPSALIGSLSKRGRWISSRNEQDAQELFQLVSSTLQTTRREVSASLFNSEFLSQNAPIENSIISTASLSSSSSSGSQPFNPLQGMAASRISCVKCGYTAAIRHFTFDNLSLTVPRSKTTTIEECLAMYTVIDRLTDFKCRYCTVAASVAQTSGELAQSKAQLSNPEIGTKQAKRLKSAIQRLTDQKDRLENALATNPEADLKGIQLTDPLPGVSTKQTMIARTPKILVLHLSRSIFLPSGDAVKNSSRVQVRPLLDISPFTTTGHMNTNASKPISGPATHASTSLFSTDLRDQARRNNCLYRLSAIVVHTGGHNSGHYGAYRRVPSAADTDDIDVDTNENDNSRWFMISDLESAEVSLNTVMSSGDSYLLFYERL</sequence>
<evidence type="ECO:0000256" key="5">
    <source>
        <dbReference type="ARBA" id="ARBA00022801"/>
    </source>
</evidence>
<dbReference type="PANTHER" id="PTHR24006:SF888">
    <property type="entry name" value="UBIQUITIN CARBOXYL-TERMINAL HYDROLASE 30"/>
    <property type="match status" value="1"/>
</dbReference>
<evidence type="ECO:0000256" key="9">
    <source>
        <dbReference type="SAM" id="Phobius"/>
    </source>
</evidence>
<dbReference type="GO" id="GO:0005634">
    <property type="term" value="C:nucleus"/>
    <property type="evidence" value="ECO:0007669"/>
    <property type="project" value="TreeGrafter"/>
</dbReference>
<protein>
    <recommendedName>
        <fullName evidence="7">Ubiquitin carboxyl-terminal hydrolase</fullName>
        <ecNumber evidence="7">3.4.19.12</ecNumber>
    </recommendedName>
</protein>
<comment type="similarity">
    <text evidence="2 7">Belongs to the peptidase C19 family.</text>
</comment>
<dbReference type="InterPro" id="IPR038765">
    <property type="entry name" value="Papain-like_cys_pep_sf"/>
</dbReference>
<dbReference type="GO" id="GO:0006508">
    <property type="term" value="P:proteolysis"/>
    <property type="evidence" value="ECO:0007669"/>
    <property type="project" value="UniProtKB-KW"/>
</dbReference>
<dbReference type="Gene3D" id="3.90.70.10">
    <property type="entry name" value="Cysteine proteinases"/>
    <property type="match status" value="1"/>
</dbReference>
<keyword evidence="12" id="KW-1185">Reference proteome</keyword>
<dbReference type="EMBL" id="JANBOJ010000021">
    <property type="protein sequence ID" value="KAJ1724792.1"/>
    <property type="molecule type" value="Genomic_DNA"/>
</dbReference>
<dbReference type="InterPro" id="IPR018200">
    <property type="entry name" value="USP_CS"/>
</dbReference>
<dbReference type="GO" id="GO:0004843">
    <property type="term" value="F:cysteine-type deubiquitinase activity"/>
    <property type="evidence" value="ECO:0007669"/>
    <property type="project" value="UniProtKB-UniRule"/>
</dbReference>
<evidence type="ECO:0000256" key="2">
    <source>
        <dbReference type="ARBA" id="ARBA00009085"/>
    </source>
</evidence>